<reference evidence="2 3" key="1">
    <citation type="submission" date="2015-04" db="EMBL/GenBank/DDBJ databases">
        <authorList>
            <person name="Heijne W.H."/>
            <person name="Fedorova N.D."/>
            <person name="Nierman W.C."/>
            <person name="Vollebregt A.W."/>
            <person name="Zhao Z."/>
            <person name="Wu L."/>
            <person name="Kumar M."/>
            <person name="Stam H."/>
            <person name="van den Berg M.A."/>
            <person name="Pel H.J."/>
        </authorList>
    </citation>
    <scope>NUCLEOTIDE SEQUENCE [LARGE SCALE GENOMIC DNA]</scope>
    <source>
        <strain evidence="2 3">CBS 393.64</strain>
    </source>
</reference>
<dbReference type="RefSeq" id="XP_013325202.1">
    <property type="nucleotide sequence ID" value="XM_013469748.1"/>
</dbReference>
<proteinExistence type="predicted"/>
<name>A0A0F4YKC7_RASE3</name>
<keyword evidence="1" id="KW-0732">Signal</keyword>
<accession>A0A0F4YKC7</accession>
<evidence type="ECO:0000313" key="2">
    <source>
        <dbReference type="EMBL" id="KKA18590.1"/>
    </source>
</evidence>
<dbReference type="AlphaFoldDB" id="A0A0F4YKC7"/>
<protein>
    <submittedName>
        <fullName evidence="2">Uncharacterized protein</fullName>
    </submittedName>
</protein>
<gene>
    <name evidence="2" type="ORF">T310_7449</name>
</gene>
<dbReference type="GeneID" id="25319721"/>
<dbReference type="Proteomes" id="UP000053958">
    <property type="component" value="Unassembled WGS sequence"/>
</dbReference>
<comment type="caution">
    <text evidence="2">The sequence shown here is derived from an EMBL/GenBank/DDBJ whole genome shotgun (WGS) entry which is preliminary data.</text>
</comment>
<evidence type="ECO:0000313" key="3">
    <source>
        <dbReference type="Proteomes" id="UP000053958"/>
    </source>
</evidence>
<organism evidence="2 3">
    <name type="scientific">Rasamsonia emersonii (strain ATCC 16479 / CBS 393.64 / IMI 116815)</name>
    <dbReference type="NCBI Taxonomy" id="1408163"/>
    <lineage>
        <taxon>Eukaryota</taxon>
        <taxon>Fungi</taxon>
        <taxon>Dikarya</taxon>
        <taxon>Ascomycota</taxon>
        <taxon>Pezizomycotina</taxon>
        <taxon>Eurotiomycetes</taxon>
        <taxon>Eurotiomycetidae</taxon>
        <taxon>Eurotiales</taxon>
        <taxon>Trichocomaceae</taxon>
        <taxon>Rasamsonia</taxon>
    </lineage>
</organism>
<feature type="signal peptide" evidence="1">
    <location>
        <begin position="1"/>
        <end position="21"/>
    </location>
</feature>
<keyword evidence="3" id="KW-1185">Reference proteome</keyword>
<dbReference type="EMBL" id="LASV01000438">
    <property type="protein sequence ID" value="KKA18590.1"/>
    <property type="molecule type" value="Genomic_DNA"/>
</dbReference>
<evidence type="ECO:0000256" key="1">
    <source>
        <dbReference type="SAM" id="SignalP"/>
    </source>
</evidence>
<sequence>MTPKTTGFFLFLVSELSGVTADPYTNLVLHLRKNRGGSEMEEAVARQCAKSGIFFVSDVPTGSSTGASAWDLVENGHFPKRRVASFVDEWTVWMDETEARVCWQESQYALAGHGGVTPADWARPSL</sequence>
<feature type="chain" id="PRO_5002481954" evidence="1">
    <location>
        <begin position="22"/>
        <end position="126"/>
    </location>
</feature>